<proteinExistence type="predicted"/>
<evidence type="ECO:0000313" key="1">
    <source>
        <dbReference type="EMBL" id="MBB6110968.1"/>
    </source>
</evidence>
<dbReference type="AlphaFoldDB" id="A0A1N7C6V6"/>
<accession>A0A1N7C6V6</accession>
<dbReference type="Proteomes" id="UP000541583">
    <property type="component" value="Unassembled WGS sequence"/>
</dbReference>
<dbReference type="EMBL" id="JACHCB010000009">
    <property type="protein sequence ID" value="MBB6110968.1"/>
    <property type="molecule type" value="Genomic_DNA"/>
</dbReference>
<evidence type="ECO:0000313" key="2">
    <source>
        <dbReference type="EMBL" id="MBB6127989.1"/>
    </source>
</evidence>
<dbReference type="Proteomes" id="UP000548326">
    <property type="component" value="Unassembled WGS sequence"/>
</dbReference>
<sequence length="32" mass="3936">MDFWSKDLRSKEQGYEEEDLKNKDKGHWEYGS</sequence>
<reference evidence="3 4" key="1">
    <citation type="submission" date="2020-08" db="EMBL/GenBank/DDBJ databases">
        <title>Genomic Encyclopedia of Type Strains, Phase IV (KMG-V): Genome sequencing to study the core and pangenomes of soil and plant-associated prokaryotes.</title>
        <authorList>
            <person name="Whitman W."/>
        </authorList>
    </citation>
    <scope>NUCLEOTIDE SEQUENCE [LARGE SCALE GENOMIC DNA]</scope>
    <source>
        <strain evidence="1 3">ANJLi2</strain>
        <strain evidence="2 4">MP601</strain>
    </source>
</reference>
<protein>
    <submittedName>
        <fullName evidence="2">Uncharacterized protein</fullName>
    </submittedName>
</protein>
<comment type="caution">
    <text evidence="2">The sequence shown here is derived from an EMBL/GenBank/DDBJ whole genome shotgun (WGS) entry which is preliminary data.</text>
</comment>
<keyword evidence="3" id="KW-1185">Reference proteome</keyword>
<dbReference type="EMBL" id="JACHCA010000005">
    <property type="protein sequence ID" value="MBB6127989.1"/>
    <property type="molecule type" value="Genomic_DNA"/>
</dbReference>
<organism evidence="2 4">
    <name type="scientific">Mucilaginibacter lappiensis</name>
    <dbReference type="NCBI Taxonomy" id="354630"/>
    <lineage>
        <taxon>Bacteria</taxon>
        <taxon>Pseudomonadati</taxon>
        <taxon>Bacteroidota</taxon>
        <taxon>Sphingobacteriia</taxon>
        <taxon>Sphingobacteriales</taxon>
        <taxon>Sphingobacteriaceae</taxon>
        <taxon>Mucilaginibacter</taxon>
    </lineage>
</organism>
<gene>
    <name evidence="2" type="ORF">HDF22_002102</name>
    <name evidence="1" type="ORF">HDF23_003729</name>
</gene>
<name>A0A1N7C6V6_9SPHI</name>
<evidence type="ECO:0000313" key="3">
    <source>
        <dbReference type="Proteomes" id="UP000541583"/>
    </source>
</evidence>
<dbReference type="STRING" id="354630.SAMN05421821_10916"/>
<evidence type="ECO:0000313" key="4">
    <source>
        <dbReference type="Proteomes" id="UP000548326"/>
    </source>
</evidence>